<proteinExistence type="predicted"/>
<dbReference type="CDD" id="cd02966">
    <property type="entry name" value="TlpA_like_family"/>
    <property type="match status" value="1"/>
</dbReference>
<comment type="caution">
    <text evidence="4">The sequence shown here is derived from an EMBL/GenBank/DDBJ whole genome shotgun (WGS) entry which is preliminary data.</text>
</comment>
<evidence type="ECO:0000313" key="4">
    <source>
        <dbReference type="EMBL" id="MDT0583839.1"/>
    </source>
</evidence>
<keyword evidence="5" id="KW-1185">Reference proteome</keyword>
<evidence type="ECO:0000256" key="2">
    <source>
        <dbReference type="SAM" id="SignalP"/>
    </source>
</evidence>
<dbReference type="InterPro" id="IPR036249">
    <property type="entry name" value="Thioredoxin-like_sf"/>
</dbReference>
<dbReference type="Gene3D" id="3.40.30.10">
    <property type="entry name" value="Glutaredoxin"/>
    <property type="match status" value="1"/>
</dbReference>
<dbReference type="RefSeq" id="WP_311362599.1">
    <property type="nucleotide sequence ID" value="NZ_JAVRIE010000006.1"/>
</dbReference>
<dbReference type="PANTHER" id="PTHR42852:SF17">
    <property type="entry name" value="THIOREDOXIN-LIKE PROTEIN HI_1115"/>
    <property type="match status" value="1"/>
</dbReference>
<accession>A0AAW8R474</accession>
<name>A0AAW8R474_9ALTE</name>
<gene>
    <name evidence="4" type="ORF">RM544_14910</name>
</gene>
<dbReference type="InterPro" id="IPR013766">
    <property type="entry name" value="Thioredoxin_domain"/>
</dbReference>
<dbReference type="Proteomes" id="UP001249020">
    <property type="component" value="Unassembled WGS sequence"/>
</dbReference>
<evidence type="ECO:0000256" key="1">
    <source>
        <dbReference type="ARBA" id="ARBA00023284"/>
    </source>
</evidence>
<dbReference type="PROSITE" id="PS51352">
    <property type="entry name" value="THIOREDOXIN_2"/>
    <property type="match status" value="1"/>
</dbReference>
<feature type="domain" description="Thioredoxin" evidence="3">
    <location>
        <begin position="46"/>
        <end position="186"/>
    </location>
</feature>
<dbReference type="GO" id="GO:0016209">
    <property type="term" value="F:antioxidant activity"/>
    <property type="evidence" value="ECO:0007669"/>
    <property type="project" value="InterPro"/>
</dbReference>
<dbReference type="InterPro" id="IPR000866">
    <property type="entry name" value="AhpC/TSA"/>
</dbReference>
<dbReference type="Pfam" id="PF00578">
    <property type="entry name" value="AhpC-TSA"/>
    <property type="match status" value="1"/>
</dbReference>
<feature type="signal peptide" evidence="2">
    <location>
        <begin position="1"/>
        <end position="39"/>
    </location>
</feature>
<keyword evidence="1" id="KW-0676">Redox-active center</keyword>
<protein>
    <submittedName>
        <fullName evidence="4">TlpA disulfide reductase family protein</fullName>
    </submittedName>
</protein>
<feature type="chain" id="PRO_5043634066" evidence="2">
    <location>
        <begin position="40"/>
        <end position="187"/>
    </location>
</feature>
<organism evidence="4 5">
    <name type="scientific">Brumicola blandensis</name>
    <dbReference type="NCBI Taxonomy" id="3075611"/>
    <lineage>
        <taxon>Bacteria</taxon>
        <taxon>Pseudomonadati</taxon>
        <taxon>Pseudomonadota</taxon>
        <taxon>Gammaproteobacteria</taxon>
        <taxon>Alteromonadales</taxon>
        <taxon>Alteromonadaceae</taxon>
        <taxon>Brumicola</taxon>
    </lineage>
</organism>
<keyword evidence="2" id="KW-0732">Signal</keyword>
<dbReference type="PROSITE" id="PS00194">
    <property type="entry name" value="THIOREDOXIN_1"/>
    <property type="match status" value="1"/>
</dbReference>
<dbReference type="InterPro" id="IPR017937">
    <property type="entry name" value="Thioredoxin_CS"/>
</dbReference>
<sequence length="187" mass="20716">MIFKQTNLSKTSSRKASSKSTLGKFILLGAATLSLCLGAANVSAKPVSGEKSPDFTLKSKDGGNMRLSEQRGNIVLVNFWASWCGPCREELPAFEELYQEYQDLGVEILAVNVDDDPEKANVLLDDIEVSFPVLFDTSGDVSQLYDVNAMPTTVMVDRDGNVRLLHPGYRKGDEKKYEKAIKMLMRE</sequence>
<reference evidence="4 5" key="1">
    <citation type="submission" date="2023-09" db="EMBL/GenBank/DDBJ databases">
        <authorList>
            <person name="Rey-Velasco X."/>
        </authorList>
    </citation>
    <scope>NUCLEOTIDE SEQUENCE [LARGE SCALE GENOMIC DNA]</scope>
    <source>
        <strain evidence="4 5">W409</strain>
    </source>
</reference>
<dbReference type="GO" id="GO:0015036">
    <property type="term" value="F:disulfide oxidoreductase activity"/>
    <property type="evidence" value="ECO:0007669"/>
    <property type="project" value="UniProtKB-ARBA"/>
</dbReference>
<dbReference type="InterPro" id="IPR050553">
    <property type="entry name" value="Thioredoxin_ResA/DsbE_sf"/>
</dbReference>
<evidence type="ECO:0000259" key="3">
    <source>
        <dbReference type="PROSITE" id="PS51352"/>
    </source>
</evidence>
<dbReference type="PANTHER" id="PTHR42852">
    <property type="entry name" value="THIOL:DISULFIDE INTERCHANGE PROTEIN DSBE"/>
    <property type="match status" value="1"/>
</dbReference>
<dbReference type="AlphaFoldDB" id="A0AAW8R474"/>
<evidence type="ECO:0000313" key="5">
    <source>
        <dbReference type="Proteomes" id="UP001249020"/>
    </source>
</evidence>
<dbReference type="EMBL" id="JAVRIE010000006">
    <property type="protein sequence ID" value="MDT0583839.1"/>
    <property type="molecule type" value="Genomic_DNA"/>
</dbReference>
<dbReference type="SUPFAM" id="SSF52833">
    <property type="entry name" value="Thioredoxin-like"/>
    <property type="match status" value="1"/>
</dbReference>